<sequence>MLLKRNDMSNISEGTIDRIENFSAQMRETYLLKKPMIRGKISQSIHYPKSFIMELSEWQDITNIRSNVVDVKKLRRDVNLLCFEFNERILISTGSKER</sequence>
<evidence type="ECO:0000313" key="2">
    <source>
        <dbReference type="Proteomes" id="UP000887013"/>
    </source>
</evidence>
<dbReference type="Proteomes" id="UP000887013">
    <property type="component" value="Unassembled WGS sequence"/>
</dbReference>
<reference evidence="1" key="1">
    <citation type="submission" date="2020-08" db="EMBL/GenBank/DDBJ databases">
        <title>Multicomponent nature underlies the extraordinary mechanical properties of spider dragline silk.</title>
        <authorList>
            <person name="Kono N."/>
            <person name="Nakamura H."/>
            <person name="Mori M."/>
            <person name="Yoshida Y."/>
            <person name="Ohtoshi R."/>
            <person name="Malay A.D."/>
            <person name="Moran D.A.P."/>
            <person name="Tomita M."/>
            <person name="Numata K."/>
            <person name="Arakawa K."/>
        </authorList>
    </citation>
    <scope>NUCLEOTIDE SEQUENCE</scope>
</reference>
<organism evidence="1 2">
    <name type="scientific">Nephila pilipes</name>
    <name type="common">Giant wood spider</name>
    <name type="synonym">Nephila maculata</name>
    <dbReference type="NCBI Taxonomy" id="299642"/>
    <lineage>
        <taxon>Eukaryota</taxon>
        <taxon>Metazoa</taxon>
        <taxon>Ecdysozoa</taxon>
        <taxon>Arthropoda</taxon>
        <taxon>Chelicerata</taxon>
        <taxon>Arachnida</taxon>
        <taxon>Araneae</taxon>
        <taxon>Araneomorphae</taxon>
        <taxon>Entelegynae</taxon>
        <taxon>Araneoidea</taxon>
        <taxon>Nephilidae</taxon>
        <taxon>Nephila</taxon>
    </lineage>
</organism>
<gene>
    <name evidence="1" type="ORF">NPIL_596711</name>
</gene>
<keyword evidence="2" id="KW-1185">Reference proteome</keyword>
<protein>
    <submittedName>
        <fullName evidence="1">Uncharacterized protein</fullName>
    </submittedName>
</protein>
<dbReference type="AlphaFoldDB" id="A0A8X6MC13"/>
<dbReference type="EMBL" id="BMAW01089424">
    <property type="protein sequence ID" value="GFS39759.1"/>
    <property type="molecule type" value="Genomic_DNA"/>
</dbReference>
<evidence type="ECO:0000313" key="1">
    <source>
        <dbReference type="EMBL" id="GFS39759.1"/>
    </source>
</evidence>
<name>A0A8X6MC13_NEPPI</name>
<comment type="caution">
    <text evidence="1">The sequence shown here is derived from an EMBL/GenBank/DDBJ whole genome shotgun (WGS) entry which is preliminary data.</text>
</comment>
<accession>A0A8X6MC13</accession>
<proteinExistence type="predicted"/>